<comment type="caution">
    <text evidence="2">The sequence shown here is derived from an EMBL/GenBank/DDBJ whole genome shotgun (WGS) entry which is preliminary data.</text>
</comment>
<dbReference type="AlphaFoldDB" id="A0A1V8M9N6"/>
<evidence type="ECO:0000259" key="1">
    <source>
        <dbReference type="Pfam" id="PF18974"/>
    </source>
</evidence>
<keyword evidence="3" id="KW-1185">Reference proteome</keyword>
<organism evidence="2 3">
    <name type="scientific">Methyloprofundus sedimenti</name>
    <dbReference type="NCBI Taxonomy" id="1420851"/>
    <lineage>
        <taxon>Bacteria</taxon>
        <taxon>Pseudomonadati</taxon>
        <taxon>Pseudomonadota</taxon>
        <taxon>Gammaproteobacteria</taxon>
        <taxon>Methylococcales</taxon>
        <taxon>Methylococcaceae</taxon>
        <taxon>Methyloprofundus</taxon>
    </lineage>
</organism>
<gene>
    <name evidence="2" type="ORF">AU255_10455</name>
</gene>
<name>A0A1V8M9N6_9GAMM</name>
<feature type="domain" description="DUF5710" evidence="1">
    <location>
        <begin position="5"/>
        <end position="47"/>
    </location>
</feature>
<dbReference type="RefSeq" id="WP_080522833.1">
    <property type="nucleotide sequence ID" value="NZ_LPUF01000001.1"/>
</dbReference>
<dbReference type="Pfam" id="PF18974">
    <property type="entry name" value="DUF5710"/>
    <property type="match status" value="1"/>
</dbReference>
<reference evidence="2 3" key="1">
    <citation type="submission" date="2015-12" db="EMBL/GenBank/DDBJ databases">
        <authorList>
            <person name="Shamseldin A."/>
            <person name="Moawad H."/>
            <person name="Abd El-Rahim W.M."/>
            <person name="Sadowsky M.J."/>
        </authorList>
    </citation>
    <scope>NUCLEOTIDE SEQUENCE [LARGE SCALE GENOMIC DNA]</scope>
    <source>
        <strain evidence="2 3">WF1</strain>
    </source>
</reference>
<dbReference type="EMBL" id="LPUF01000001">
    <property type="protein sequence ID" value="OQK18228.1"/>
    <property type="molecule type" value="Genomic_DNA"/>
</dbReference>
<evidence type="ECO:0000313" key="3">
    <source>
        <dbReference type="Proteomes" id="UP000191980"/>
    </source>
</evidence>
<protein>
    <recommendedName>
        <fullName evidence="1">DUF5710 domain-containing protein</fullName>
    </recommendedName>
</protein>
<evidence type="ECO:0000313" key="2">
    <source>
        <dbReference type="EMBL" id="OQK18228.1"/>
    </source>
</evidence>
<sequence length="93" mass="10219">MLNSKIYLNVPYAEKEAAKALGAKWDAAKKKWYAPADKDITLFAKWQTESPSSTSCPKKPKSSASGSNILLGVTTHAQDKNFVAYNGDEPPWD</sequence>
<dbReference type="InterPro" id="IPR043764">
    <property type="entry name" value="DUF5710"/>
</dbReference>
<dbReference type="Proteomes" id="UP000191980">
    <property type="component" value="Unassembled WGS sequence"/>
</dbReference>
<accession>A0A1V8M9N6</accession>
<proteinExistence type="predicted"/>
<dbReference type="STRING" id="1420851.AU255_10455"/>